<name>A0A5S5CCK5_9FLAO</name>
<evidence type="ECO:0000313" key="2">
    <source>
        <dbReference type="EMBL" id="TYP77095.1"/>
    </source>
</evidence>
<organism evidence="2 3">
    <name type="scientific">Aquimarina intermedia</name>
    <dbReference type="NCBI Taxonomy" id="350814"/>
    <lineage>
        <taxon>Bacteria</taxon>
        <taxon>Pseudomonadati</taxon>
        <taxon>Bacteroidota</taxon>
        <taxon>Flavobacteriia</taxon>
        <taxon>Flavobacteriales</taxon>
        <taxon>Flavobacteriaceae</taxon>
        <taxon>Aquimarina</taxon>
    </lineage>
</organism>
<reference evidence="2 3" key="1">
    <citation type="submission" date="2019-07" db="EMBL/GenBank/DDBJ databases">
        <title>Genomic Encyclopedia of Archaeal and Bacterial Type Strains, Phase II (KMG-II): from individual species to whole genera.</title>
        <authorList>
            <person name="Goeker M."/>
        </authorList>
    </citation>
    <scope>NUCLEOTIDE SEQUENCE [LARGE SCALE GENOMIC DNA]</scope>
    <source>
        <strain evidence="2 3">DSM 17527</strain>
    </source>
</reference>
<dbReference type="Gene3D" id="3.40.630.30">
    <property type="match status" value="1"/>
</dbReference>
<feature type="domain" description="N-acetyltransferase" evidence="1">
    <location>
        <begin position="8"/>
        <end position="183"/>
    </location>
</feature>
<dbReference type="Proteomes" id="UP000324376">
    <property type="component" value="Unassembled WGS sequence"/>
</dbReference>
<sequence>MNSKPFEIRYTLAETDTELREILRLQNQNLAKNISAEEISKEGFVMVHHTFEVLKKMNLIEPHVIAKHRGKVVGYALSMSTELKNEIEELKPMFTCIDRAIKNDRTYLVMGQVCIDKAYRKQGIFKGLYYKMQECYRKKYVVLITEISSNNKRSLNAHHAVGFETLLSHKVSNTTWEIVEWKW</sequence>
<dbReference type="PROSITE" id="PS51186">
    <property type="entry name" value="GNAT"/>
    <property type="match status" value="1"/>
</dbReference>
<dbReference type="GO" id="GO:0016747">
    <property type="term" value="F:acyltransferase activity, transferring groups other than amino-acyl groups"/>
    <property type="evidence" value="ECO:0007669"/>
    <property type="project" value="InterPro"/>
</dbReference>
<gene>
    <name evidence="2" type="ORF">BD809_101243</name>
</gene>
<evidence type="ECO:0000313" key="3">
    <source>
        <dbReference type="Proteomes" id="UP000324376"/>
    </source>
</evidence>
<keyword evidence="2" id="KW-0808">Transferase</keyword>
<comment type="caution">
    <text evidence="2">The sequence shown here is derived from an EMBL/GenBank/DDBJ whole genome shotgun (WGS) entry which is preliminary data.</text>
</comment>
<dbReference type="SUPFAM" id="SSF55729">
    <property type="entry name" value="Acyl-CoA N-acyltransferases (Nat)"/>
    <property type="match status" value="1"/>
</dbReference>
<evidence type="ECO:0000259" key="1">
    <source>
        <dbReference type="PROSITE" id="PS51186"/>
    </source>
</evidence>
<dbReference type="EMBL" id="VNHU01000001">
    <property type="protein sequence ID" value="TYP77095.1"/>
    <property type="molecule type" value="Genomic_DNA"/>
</dbReference>
<dbReference type="OrthoDB" id="5109343at2"/>
<dbReference type="AlphaFoldDB" id="A0A5S5CCK5"/>
<accession>A0A5S5CCK5</accession>
<dbReference type="Pfam" id="PF00583">
    <property type="entry name" value="Acetyltransf_1"/>
    <property type="match status" value="1"/>
</dbReference>
<keyword evidence="3" id="KW-1185">Reference proteome</keyword>
<dbReference type="RefSeq" id="WP_148781119.1">
    <property type="nucleotide sequence ID" value="NZ_VNHU01000001.1"/>
</dbReference>
<protein>
    <submittedName>
        <fullName evidence="2">Acetyltransferase (GNAT) family protein</fullName>
    </submittedName>
</protein>
<dbReference type="InterPro" id="IPR000182">
    <property type="entry name" value="GNAT_dom"/>
</dbReference>
<dbReference type="InterPro" id="IPR016181">
    <property type="entry name" value="Acyl_CoA_acyltransferase"/>
</dbReference>
<proteinExistence type="predicted"/>